<evidence type="ECO:0000313" key="4">
    <source>
        <dbReference type="Proteomes" id="UP000295662"/>
    </source>
</evidence>
<dbReference type="InterPro" id="IPR059177">
    <property type="entry name" value="GH29D-like_dom"/>
</dbReference>
<keyword evidence="4" id="KW-1185">Reference proteome</keyword>
<dbReference type="Pfam" id="PF13290">
    <property type="entry name" value="CHB_HEX_C_1"/>
    <property type="match status" value="1"/>
</dbReference>
<organism evidence="3 4">
    <name type="scientific">Prosthecobacter fusiformis</name>
    <dbReference type="NCBI Taxonomy" id="48464"/>
    <lineage>
        <taxon>Bacteria</taxon>
        <taxon>Pseudomonadati</taxon>
        <taxon>Verrucomicrobiota</taxon>
        <taxon>Verrucomicrobiia</taxon>
        <taxon>Verrucomicrobiales</taxon>
        <taxon>Verrucomicrobiaceae</taxon>
        <taxon>Prosthecobacter</taxon>
    </lineage>
</organism>
<proteinExistence type="predicted"/>
<evidence type="ECO:0000259" key="2">
    <source>
        <dbReference type="Pfam" id="PF13290"/>
    </source>
</evidence>
<evidence type="ECO:0000256" key="1">
    <source>
        <dbReference type="SAM" id="MobiDB-lite"/>
    </source>
</evidence>
<dbReference type="Gene3D" id="2.60.120.200">
    <property type="match status" value="5"/>
</dbReference>
<dbReference type="OrthoDB" id="196372at2"/>
<protein>
    <submittedName>
        <fullName evidence="3">Chitobiase/beta-hexosaminidase-like protein</fullName>
    </submittedName>
</protein>
<dbReference type="SUPFAM" id="SSF49899">
    <property type="entry name" value="Concanavalin A-like lectins/glucanases"/>
    <property type="match status" value="4"/>
</dbReference>
<gene>
    <name evidence="3" type="ORF">EI77_00083</name>
</gene>
<accession>A0A4R7SQU1</accession>
<feature type="compositionally biased region" description="Acidic residues" evidence="1">
    <location>
        <begin position="1935"/>
        <end position="1956"/>
    </location>
</feature>
<comment type="caution">
    <text evidence="3">The sequence shown here is derived from an EMBL/GenBank/DDBJ whole genome shotgun (WGS) entry which is preliminary data.</text>
</comment>
<dbReference type="RefSeq" id="WP_133792783.1">
    <property type="nucleotide sequence ID" value="NZ_SOCA01000001.1"/>
</dbReference>
<dbReference type="Proteomes" id="UP000295662">
    <property type="component" value="Unassembled WGS sequence"/>
</dbReference>
<name>A0A4R7SQU1_9BACT</name>
<dbReference type="InterPro" id="IPR013320">
    <property type="entry name" value="ConA-like_dom_sf"/>
</dbReference>
<reference evidence="3 4" key="1">
    <citation type="submission" date="2019-03" db="EMBL/GenBank/DDBJ databases">
        <title>Genomic Encyclopedia of Archaeal and Bacterial Type Strains, Phase II (KMG-II): from individual species to whole genera.</title>
        <authorList>
            <person name="Goeker M."/>
        </authorList>
    </citation>
    <scope>NUCLEOTIDE SEQUENCE [LARGE SCALE GENOMIC DNA]</scope>
    <source>
        <strain evidence="3 4">ATCC 25309</strain>
    </source>
</reference>
<sequence length="2352" mass="250470">MKSLGIRAVNTCLLLLGFTILGQGAGLAWNSVDIGFVAGDEAGVTSTVTPHSHTVAGGGRGLGGLSDGLRFVSQETTGNLEVDARLASLDAILGAETGVMIRQSTATDAAFAFIGVDSEGELRFKWRSEDGADVALSLGTFVPEGQAVWFRLVRSGNIVAGYYSLNGINWETVGTAIVSMSNLLKAGLAVTSGIPSELVEAEYDHVLVVENIPQRISSPGPAQPAVPILWLRADWNVTYDEGGRVSKWEDFSGFANDAVGTGGGSLPTDNRPLIANDVIGTKPAVQFDNGSLGTLAERKFLKVADHASLNPLTVSIFVVSKWPSAPVGMAGFLSKGGSSKGYTMGFNAGIPRLHIPTNFETFGAALAVDTSYLLEGVFRKADPLKGVSFYANGQMSPLPLTQRTANIAASTGSPLFIGQYLTAPAAVNPTATQAYPFTGEIAEIIIYNGSVTEAQRLQVEAYFKSKYQIIGLPAPKLPDPQFDIATGIYLPGQAVTITSPGSFVYYQINGGEAQLYTGPILLAEGTTALTAWASRPGYADSNAVVVPFIIEEQSREVSRDGLKLWLRSDAGVKTEGDEVVAWRSQVSSLTAQAAGTGRPAFLPGTAAGLNNKPALVFDADWLKVSAPAGSPLALNKHTICVVARPSSSTPTSSTGSMSSLLSRLSATNGYWYGFRATPGSTPLLQLRSRLVLNSGTTGADTLTPLTQPLGTDQWKVLTGLFNLQDNVLQSNGTELVRKGRTASVGDSGTDLFIGAQSASATTLVNPFRGDIAEVIVYDRELEAQELRSLNAYLHLRYQIEATGLFAAVHLETSPAAGLYAVAPTVLCTSQDSASVTYKVNGGEAQPYGGGINLAEEEGVLVAGNVLRYEVKISASKPGFSPVTDRTLVYFVDPATHEVPKEHMKLWLRADIAATPATAPERLITNWNDQSGNGNHLVAPATGVVKPKKVLNALGGQPSISFGYDGLSQMVASAANNQGLRLGNIPNDDVTILAVVKDNGSPDNAIILEQETENDSAGFSLRLRQQGGGMVAEGRFNTSVITAAHSGSPYALPAKFNLFVQRAFPASPTRHVLSVNRTATASQSGYAIDSNNVPRLFSLGARRRAAVQNPSVPLSMPADGLKGEIAELIVLDAAISDLELSRIEAYLISRYLLNSDSHVPLPELTMPEATPDRGMWPSGTSITATHIEGAAVTLTYRIAWGETMPSETAWISYVDGFILQGVGPCVVEVKATKPGYASATKQFRILVDPQITGVPRHNMVLWLAADKDVEKTTVGTVERVTRWKDISGNGHDAVPVTSGSGPDIQTEFNVNSIEYNQTISPGVRKKVPALKFPGANRRMKIDNVQDLADNGTIFVVARSNSPEDPYDRVIMQKIDSAAGGVNGGWNLSYQDWAGKVGFGPLTPFETPPLIAGTKTGTAELITGHVGSGLRLLGTTNETKTASWSGGNVGDDLIIGGSFGVHFSATTTIGSAIVTNILPQYMQRLGVEMTLSGNAVGGYKISEKLSTTSIRVNNNNTSSSGNKQLIATSYMNGEIAEIIIYSNHLDEEATKAVHTYLMDKYHFQVKPALSAPTIQVTPSANSIGGVFTESRTVTITSENNSTIEYRVDGGDPQTAVGRVVLTVGTGETRKVISISAICSKTGYSPSTEAHAMVIIDPDADYVPRSKLKLWVRGDSAATTSPESNTVARWIDLSGYGHHLTKPAPVAVNSPVKTTPEVAGFNGHPVIKFTKEDHHCLEGNYPGLDGENISVFAILRTVETENATTVIAEKHLPVTGTATDKGYSLQLINGAVPKFNFRTRETTLAYTSSDTGHPVVLVGGTHGDYGMNVSYQGNNVSSKVFSSNSKIIPSTTTPFYVGGRKAVNNFDGEIAELWVYDGELSQEDINLLSIYAHRRYGTQSNKQVPAPVADYEGGTYSTGLKVKVSCLMDDVTIRYELGDDGETEVDDPSETSPELDQDDLTGQVSINGAYRVLKVVASKAGLVDSAIQTWVYRIQPDKSIVRRGLVAWYKGDRGVATDSNFKVTHWIDQSGMGNDAAAPNETVRPLYVTDPLEAVGLPVIRFNQAGLKAPLTLQVPHPLRFPDERAHFETMSVVAVMRKLGTNIGVVVKKGGYQLNLAGSATAPTASLKIGTPAAIAVPIRQNVFETIAGTYDRITRRISTGDSLKSATGTAAIAQDTKPIYIGSFRTVDNNDNLQGEIAEMLIYNTGLSEAERQQMERYLSAEYGIYNAPALTVEKPRIVPGVAGGTLELAAPGEVAIIGTSDNAIYYTTDPLLGGMPSTTTWTLYSQPIHVGFTTTIWAFSRKEGLAPVNSDTTTATFELDEVKFPAPHFDEDDETPPVITLEKPTNAIDVTD</sequence>
<dbReference type="Pfam" id="PF13385">
    <property type="entry name" value="Laminin_G_3"/>
    <property type="match status" value="2"/>
</dbReference>
<feature type="domain" description="GH29D-like beta-sandwich" evidence="2">
    <location>
        <begin position="2250"/>
        <end position="2306"/>
    </location>
</feature>
<dbReference type="EMBL" id="SOCA01000001">
    <property type="protein sequence ID" value="TDU80786.1"/>
    <property type="molecule type" value="Genomic_DNA"/>
</dbReference>
<feature type="region of interest" description="Disordered" evidence="1">
    <location>
        <begin position="1935"/>
        <end position="1957"/>
    </location>
</feature>
<evidence type="ECO:0000313" key="3">
    <source>
        <dbReference type="EMBL" id="TDU80786.1"/>
    </source>
</evidence>